<dbReference type="OrthoDB" id="3663486at2"/>
<dbReference type="EMBL" id="VIGV01000001">
    <property type="protein sequence ID" value="TWS26301.1"/>
    <property type="molecule type" value="Genomic_DNA"/>
</dbReference>
<dbReference type="InterPro" id="IPR041522">
    <property type="entry name" value="CdaR_GGDEF"/>
</dbReference>
<reference evidence="4 5" key="2">
    <citation type="submission" date="2019-08" db="EMBL/GenBank/DDBJ databases">
        <title>Tsukamurella conjunctivitidis sp. nov., Tsukamurella assacharolytica sp. nov. and Tsukamurella sputae sp. nov. isolated from patients with conjunctivitis, bacteraemia (lymphoma) and respiratory infection (sputum) in Hong Kong.</title>
        <authorList>
            <person name="Fok K.M.N."/>
            <person name="Fong J.Y.H."/>
        </authorList>
    </citation>
    <scope>NUCLEOTIDE SEQUENCE [LARGE SCALE GENOMIC DNA]</scope>
    <source>
        <strain evidence="4 5">HKU70</strain>
    </source>
</reference>
<sequence>MAPDDLWPEPSDRVRELLRGVAETMLARHTEILADMEAASLRDPLYREISQDPVLAEASDRVAVHTLKKWLTSNIAAPGARVPAAESEETRAYARNVVLRGLTTDEVTSWRTGQYVVWRWWLAECFLATSDPDELRALVEISACSLTTSVDDDIAALAHQVDAVREEFAGGAQLQRYATVELLLQGADIAPARAEAQLGYALTGPHIGAVVWTDSEKNVGALEATSEQLIRACGARGRLTVVAGTCARWLWIPANTVPPTADLEELLARHPHTRVALGRAASGINGFRRTHMDAAAAQRLLARLGSPLRAVRYEDVQMIDLMSADVGHLDQFVSDVLGDLENASPVLHQTVLAYVEEGLNRSSTADRLYTHRNTIDRRLARVDELLPHPFADRPTEVATALTVLRIRGAA</sequence>
<comment type="caution">
    <text evidence="4">The sequence shown here is derived from an EMBL/GenBank/DDBJ whole genome shotgun (WGS) entry which is preliminary data.</text>
</comment>
<dbReference type="PANTHER" id="PTHR33744:SF1">
    <property type="entry name" value="DNA-BINDING TRANSCRIPTIONAL ACTIVATOR ADER"/>
    <property type="match status" value="1"/>
</dbReference>
<feature type="domain" description="PucR C-terminal helix-turn-helix" evidence="2">
    <location>
        <begin position="347"/>
        <end position="397"/>
    </location>
</feature>
<comment type="similarity">
    <text evidence="1">Belongs to the CdaR family.</text>
</comment>
<evidence type="ECO:0000313" key="5">
    <source>
        <dbReference type="Proteomes" id="UP000319792"/>
    </source>
</evidence>
<evidence type="ECO:0000313" key="4">
    <source>
        <dbReference type="EMBL" id="TWS26301.1"/>
    </source>
</evidence>
<dbReference type="InterPro" id="IPR025736">
    <property type="entry name" value="PucR_C-HTH_dom"/>
</dbReference>
<accession>A0A5C5RVY9</accession>
<reference evidence="4 5" key="1">
    <citation type="submission" date="2019-06" db="EMBL/GenBank/DDBJ databases">
        <authorList>
            <person name="Teng J.L.L."/>
            <person name="Lee H.H."/>
            <person name="Lau S.K.P."/>
            <person name="Woo P.C.Y."/>
        </authorList>
    </citation>
    <scope>NUCLEOTIDE SEQUENCE [LARGE SCALE GENOMIC DNA]</scope>
    <source>
        <strain evidence="4 5">HKU70</strain>
    </source>
</reference>
<dbReference type="AlphaFoldDB" id="A0A5C5RVY9"/>
<dbReference type="Pfam" id="PF13556">
    <property type="entry name" value="HTH_30"/>
    <property type="match status" value="1"/>
</dbReference>
<evidence type="ECO:0000259" key="2">
    <source>
        <dbReference type="Pfam" id="PF13556"/>
    </source>
</evidence>
<feature type="domain" description="CdaR GGDEF-like" evidence="3">
    <location>
        <begin position="193"/>
        <end position="300"/>
    </location>
</feature>
<dbReference type="InterPro" id="IPR051448">
    <property type="entry name" value="CdaR-like_regulators"/>
</dbReference>
<dbReference type="InterPro" id="IPR042070">
    <property type="entry name" value="PucR_C-HTH_sf"/>
</dbReference>
<dbReference type="Gene3D" id="1.10.10.2840">
    <property type="entry name" value="PucR C-terminal helix-turn-helix domain"/>
    <property type="match status" value="1"/>
</dbReference>
<proteinExistence type="inferred from homology"/>
<protein>
    <submittedName>
        <fullName evidence="4">PucR family transcriptional regulator</fullName>
    </submittedName>
</protein>
<keyword evidence="5" id="KW-1185">Reference proteome</keyword>
<evidence type="ECO:0000259" key="3">
    <source>
        <dbReference type="Pfam" id="PF17853"/>
    </source>
</evidence>
<dbReference type="RefSeq" id="WP_146431103.1">
    <property type="nucleotide sequence ID" value="NZ_VIGV01000001.1"/>
</dbReference>
<name>A0A5C5RVY9_9ACTN</name>
<organism evidence="4 5">
    <name type="scientific">Tsukamurella sputi</name>
    <dbReference type="NCBI Taxonomy" id="2591848"/>
    <lineage>
        <taxon>Bacteria</taxon>
        <taxon>Bacillati</taxon>
        <taxon>Actinomycetota</taxon>
        <taxon>Actinomycetes</taxon>
        <taxon>Mycobacteriales</taxon>
        <taxon>Tsukamurellaceae</taxon>
        <taxon>Tsukamurella</taxon>
    </lineage>
</organism>
<dbReference type="Proteomes" id="UP000319792">
    <property type="component" value="Unassembled WGS sequence"/>
</dbReference>
<dbReference type="Pfam" id="PF17853">
    <property type="entry name" value="GGDEF_2"/>
    <property type="match status" value="1"/>
</dbReference>
<dbReference type="PANTHER" id="PTHR33744">
    <property type="entry name" value="CARBOHYDRATE DIACID REGULATOR"/>
    <property type="match status" value="1"/>
</dbReference>
<gene>
    <name evidence="4" type="ORF">FK268_03430</name>
</gene>
<evidence type="ECO:0000256" key="1">
    <source>
        <dbReference type="ARBA" id="ARBA00006754"/>
    </source>
</evidence>